<feature type="region of interest" description="Disordered" evidence="1">
    <location>
        <begin position="26"/>
        <end position="56"/>
    </location>
</feature>
<feature type="region of interest" description="Disordered" evidence="1">
    <location>
        <begin position="1518"/>
        <end position="1543"/>
    </location>
</feature>
<dbReference type="OrthoDB" id="549356at2759"/>
<feature type="compositionally biased region" description="Low complexity" evidence="1">
    <location>
        <begin position="1522"/>
        <end position="1537"/>
    </location>
</feature>
<feature type="compositionally biased region" description="Low complexity" evidence="1">
    <location>
        <begin position="549"/>
        <end position="563"/>
    </location>
</feature>
<feature type="region of interest" description="Disordered" evidence="1">
    <location>
        <begin position="1199"/>
        <end position="1218"/>
    </location>
</feature>
<protein>
    <submittedName>
        <fullName evidence="2">Uncharacterized protein</fullName>
    </submittedName>
</protein>
<dbReference type="Gramene" id="PNW86967">
    <property type="protein sequence ID" value="PNW86967"/>
    <property type="gene ID" value="CHLRE_02g103400v5"/>
</dbReference>
<dbReference type="PaxDb" id="3055-EDP07479"/>
<dbReference type="GeneID" id="5725334"/>
<feature type="compositionally biased region" description="Low complexity" evidence="1">
    <location>
        <begin position="1111"/>
        <end position="1126"/>
    </location>
</feature>
<organism evidence="2 3">
    <name type="scientific">Chlamydomonas reinhardtii</name>
    <name type="common">Chlamydomonas smithii</name>
    <dbReference type="NCBI Taxonomy" id="3055"/>
    <lineage>
        <taxon>Eukaryota</taxon>
        <taxon>Viridiplantae</taxon>
        <taxon>Chlorophyta</taxon>
        <taxon>core chlorophytes</taxon>
        <taxon>Chlorophyceae</taxon>
        <taxon>CS clade</taxon>
        <taxon>Chlamydomonadales</taxon>
        <taxon>Chlamydomonadaceae</taxon>
        <taxon>Chlamydomonas</taxon>
    </lineage>
</organism>
<dbReference type="KEGG" id="cre:CHLRE_02g103400v5"/>
<feature type="region of interest" description="Disordered" evidence="1">
    <location>
        <begin position="1106"/>
        <end position="1126"/>
    </location>
</feature>
<sequence>MLQKQLALADAIGGAARSGARGVPLLRASGATAPPGRRAGPAHGAPPASLAAAHRPTPAPCRLRHAPVCAATGPGEAPLYPPMPIPSDPQLTAAISGAADWRAVREVFGAAARRMDAAQLLLTSQRLAHLTGALNWPDGAPLPLPVPQADAPALSHAEAQEVAVLAGSLCRATQVCLIDMYGLQQAAGLCQAFTALGAVPAASWLKAAELIALRTQRNSEGGRGASRELVNELLLLAGCFQRLGHAPDRAFVGLLADTLPLEALELPAAQAAAAAAAQAGTEGQEGEAPAARQVLMVMTAPQLLTLARAVLLWGMTPPADWPEAYLQATYSRITSANLMAVTRAGAGGPSPEEAAEAADAAAALRLGGLAALLWAAVVLGARPADPGGDWMAEYKDAALRLLREELTAPPVVLVGGSSSSGSGSGSSGGSSTSLQDVAAVLSAMQQVLYDPGPEWVSSCLQAAAVIQQRTSPASPAAGAAASGSDGAAAAYSAPVGDALAAVLFMSAQYDHPQDAATRDAVVAMAAAAQEWLQLQAGGAGDSRRGRGRPGSSTSSNGSGSGSSARVLFSSRGLTQLLMALVRMGGRPGEEWMAAWAAAAAGVLAAGAAAGRGGATGSVFDADQVMAVMATAAQAGVELPEQLQVALVGNVLVPPAGGGKAGAGAGAGAGVSAAGVFLPGTGSPGVLRGAPADPATLAAAVSGAEGGAGSSAGGAKGAAAGAAAGGLGLSKFRQVVDVVALQPHKLRAEWVQHYVELVQDFRLRLSAREVLGVVCALSQFRNVRLVQMPAAAAGAAAAHASPRLVRLSPPDSEAAAQGSGGSAEGDEGGDAAAGGAGGGGGVLLDAGWVSGLLDDLRARGGLQGPREVMQLAQTLAELEAPAPLLGFLETSALNLTGEDGRRKKPAAAAAATGAAAAAAPAPAAARIRLKLQSNPVLQKVAAVAVAAGDAEGGDTEPKPESVSPAVAALAEQRAAAEAEAAEEDEAWALAWPAMLATFAAGGYVPERRWWDRFAAATLPSLEAYEPQRLAATAAAALACSHKAAQAAQAAEPEAAAAAAEVEEVAAALLPNLEWHQQAFGLIAGALQSCPLSMQQVRQAAAGMLAEQRRQTRQQQQEAAEEGGAATATATAAAADDVEGELDASEEEMREALMAASAELPGLLTQLTAPRVPLPGELCELLEHMAAEAAALAAEAAGRAQAGAGSSSGGGGGGEEDGGGGGDLDDVLYCQQLICLVLQAFLVSEYSPAGGQDWVARVAPVLLWSRPVWAPGSAAGQLEQQEELLLSAEATTTTAYAAGQLQLQLQPQQVAALLRHAARLAGGGAMSAGEVAAALRGLSGVEGATEEGGVEAAGEALGELLELLAAQSSRLSAEGLSEAATALLQLGVGLPEQLAHRFRPALQRAAPQLEPVQMMTVLAAGSSLGLEPPSRDLIKAMCAQVERLAKDPHPLAPAAAVEVAYMVMQWAPQVAMSELDALRDAVAEGLQIILRRRLASLGPAVAPKFALLLPTAGVELPGAGLEGADGSSSSSSGSSSAPSSRDRADRQSALRPLVAALAEGLGLGGAGDGVGAGQGKGEQRVCMYDTADCADALMGLGLAGVAVPVDFTRRVVEVTREQLAAAGAGGGASASAAVSARSLAALLTGLAEQRRMAQQEDGAPYLPSPDSPPFDMPASYAAAVWAAARRMARPEVLAAEAAAGEEDEAAEAAAEAAAAAAWDVNSAGTFLRGAVFLGSRPDAETTQAVIECALGRYRDMPDPTALATLVQVLAAMNYAPPPGWAAEARAALAGALGSLPPELRDSVLRTLQVSGAAAAAAASGIPMSPRGGAGSGTRGGSGSGGVAKSVWGSKLGRSGSAGKGGRRSGGGGGSGGGGKGPSGGSARGRR</sequence>
<feature type="region of interest" description="Disordered" evidence="1">
    <location>
        <begin position="1813"/>
        <end position="1884"/>
    </location>
</feature>
<gene>
    <name evidence="2" type="ORF">CHLRE_02g103400v5</name>
</gene>
<feature type="compositionally biased region" description="Gly residues" evidence="1">
    <location>
        <begin position="1825"/>
        <end position="1839"/>
    </location>
</feature>
<proteinExistence type="predicted"/>
<reference evidence="2 3" key="1">
    <citation type="journal article" date="2007" name="Science">
        <title>The Chlamydomonas genome reveals the evolution of key animal and plant functions.</title>
        <authorList>
            <person name="Merchant S.S."/>
            <person name="Prochnik S.E."/>
            <person name="Vallon O."/>
            <person name="Harris E.H."/>
            <person name="Karpowicz S.J."/>
            <person name="Witman G.B."/>
            <person name="Terry A."/>
            <person name="Salamov A."/>
            <person name="Fritz-Laylin L.K."/>
            <person name="Marechal-Drouard L."/>
            <person name="Marshall W.F."/>
            <person name="Qu L.H."/>
            <person name="Nelson D.R."/>
            <person name="Sanderfoot A.A."/>
            <person name="Spalding M.H."/>
            <person name="Kapitonov V.V."/>
            <person name="Ren Q."/>
            <person name="Ferris P."/>
            <person name="Lindquist E."/>
            <person name="Shapiro H."/>
            <person name="Lucas S.M."/>
            <person name="Grimwood J."/>
            <person name="Schmutz J."/>
            <person name="Cardol P."/>
            <person name="Cerutti H."/>
            <person name="Chanfreau G."/>
            <person name="Chen C.L."/>
            <person name="Cognat V."/>
            <person name="Croft M.T."/>
            <person name="Dent R."/>
            <person name="Dutcher S."/>
            <person name="Fernandez E."/>
            <person name="Fukuzawa H."/>
            <person name="Gonzalez-Ballester D."/>
            <person name="Gonzalez-Halphen D."/>
            <person name="Hallmann A."/>
            <person name="Hanikenne M."/>
            <person name="Hippler M."/>
            <person name="Inwood W."/>
            <person name="Jabbari K."/>
            <person name="Kalanon M."/>
            <person name="Kuras R."/>
            <person name="Lefebvre P.A."/>
            <person name="Lemaire S.D."/>
            <person name="Lobanov A.V."/>
            <person name="Lohr M."/>
            <person name="Manuell A."/>
            <person name="Meier I."/>
            <person name="Mets L."/>
            <person name="Mittag M."/>
            <person name="Mittelmeier T."/>
            <person name="Moroney J.V."/>
            <person name="Moseley J."/>
            <person name="Napoli C."/>
            <person name="Nedelcu A.M."/>
            <person name="Niyogi K."/>
            <person name="Novoselov S.V."/>
            <person name="Paulsen I.T."/>
            <person name="Pazour G."/>
            <person name="Purton S."/>
            <person name="Ral J.P."/>
            <person name="Riano-Pachon D.M."/>
            <person name="Riekhof W."/>
            <person name="Rymarquis L."/>
            <person name="Schroda M."/>
            <person name="Stern D."/>
            <person name="Umen J."/>
            <person name="Willows R."/>
            <person name="Wilson N."/>
            <person name="Zimmer S.L."/>
            <person name="Allmer J."/>
            <person name="Balk J."/>
            <person name="Bisova K."/>
            <person name="Chen C.J."/>
            <person name="Elias M."/>
            <person name="Gendler K."/>
            <person name="Hauser C."/>
            <person name="Lamb M.R."/>
            <person name="Ledford H."/>
            <person name="Long J.C."/>
            <person name="Minagawa J."/>
            <person name="Page M.D."/>
            <person name="Pan J."/>
            <person name="Pootakham W."/>
            <person name="Roje S."/>
            <person name="Rose A."/>
            <person name="Stahlberg E."/>
            <person name="Terauchi A.M."/>
            <person name="Yang P."/>
            <person name="Ball S."/>
            <person name="Bowler C."/>
            <person name="Dieckmann C.L."/>
            <person name="Gladyshev V.N."/>
            <person name="Green P."/>
            <person name="Jorgensen R."/>
            <person name="Mayfield S."/>
            <person name="Mueller-Roeber B."/>
            <person name="Rajamani S."/>
            <person name="Sayre R.T."/>
            <person name="Brokstein P."/>
            <person name="Dubchak I."/>
            <person name="Goodstein D."/>
            <person name="Hornick L."/>
            <person name="Huang Y.W."/>
            <person name="Jhaveri J."/>
            <person name="Luo Y."/>
            <person name="Martinez D."/>
            <person name="Ngau W.C."/>
            <person name="Otillar B."/>
            <person name="Poliakov A."/>
            <person name="Porter A."/>
            <person name="Szajkowski L."/>
            <person name="Werner G."/>
            <person name="Zhou K."/>
            <person name="Grigoriev I.V."/>
            <person name="Rokhsar D.S."/>
            <person name="Grossman A.R."/>
        </authorList>
    </citation>
    <scope>NUCLEOTIDE SEQUENCE [LARGE SCALE GENOMIC DNA]</scope>
    <source>
        <strain evidence="3">CC-503</strain>
    </source>
</reference>
<dbReference type="InParanoid" id="A0A2K3E2H0"/>
<accession>A0A2K3E2H0</accession>
<evidence type="ECO:0000313" key="3">
    <source>
        <dbReference type="Proteomes" id="UP000006906"/>
    </source>
</evidence>
<dbReference type="ExpressionAtlas" id="A0A2K3E2H0">
    <property type="expression patterns" value="baseline and differential"/>
</dbReference>
<feature type="region of interest" description="Disordered" evidence="1">
    <location>
        <begin position="537"/>
        <end position="563"/>
    </location>
</feature>
<dbReference type="RefSeq" id="XP_042927392.1">
    <property type="nucleotide sequence ID" value="XM_043059758.1"/>
</dbReference>
<evidence type="ECO:0000313" key="2">
    <source>
        <dbReference type="EMBL" id="PNW86967.1"/>
    </source>
</evidence>
<dbReference type="Proteomes" id="UP000006906">
    <property type="component" value="Chromosome 2"/>
</dbReference>
<feature type="compositionally biased region" description="Low complexity" evidence="1">
    <location>
        <begin position="1840"/>
        <end position="1852"/>
    </location>
</feature>
<dbReference type="EMBL" id="CM008963">
    <property type="protein sequence ID" value="PNW86967.1"/>
    <property type="molecule type" value="Genomic_DNA"/>
</dbReference>
<feature type="region of interest" description="Disordered" evidence="1">
    <location>
        <begin position="801"/>
        <end position="833"/>
    </location>
</feature>
<feature type="compositionally biased region" description="Gly residues" evidence="1">
    <location>
        <begin position="1853"/>
        <end position="1884"/>
    </location>
</feature>
<evidence type="ECO:0000256" key="1">
    <source>
        <dbReference type="SAM" id="MobiDB-lite"/>
    </source>
</evidence>
<name>A0A2K3E2H0_CHLRE</name>
<keyword evidence="3" id="KW-1185">Reference proteome</keyword>